<dbReference type="GO" id="GO:0005829">
    <property type="term" value="C:cytosol"/>
    <property type="evidence" value="ECO:0007669"/>
    <property type="project" value="TreeGrafter"/>
</dbReference>
<sequence>MPFEERVADVKINIEREQGAGVYPAAQQMLIHHGKVLKDDTTLEDNKVIREVFGNPTTLDPRKRSNSKFSTISRADYSSNNDSSSPDVMILSGSEPSELQDSSDEDEDSTMEGNNPNNPIIMSDETNSIIELSEDSSEREEIAEHRYNPEVSYRKRLTSTDVTGSRLYLGASFAAHLTPFGHGSIWQIAGPSSSGDNNVFFFIYSKVKEEIQSRDSGWIGPNSVKLIT</sequence>
<dbReference type="GO" id="GO:0031593">
    <property type="term" value="F:polyubiquitin modification-dependent protein binding"/>
    <property type="evidence" value="ECO:0007669"/>
    <property type="project" value="TreeGrafter"/>
</dbReference>
<feature type="compositionally biased region" description="Low complexity" evidence="1">
    <location>
        <begin position="76"/>
        <end position="85"/>
    </location>
</feature>
<dbReference type="InterPro" id="IPR029071">
    <property type="entry name" value="Ubiquitin-like_domsf"/>
</dbReference>
<feature type="compositionally biased region" description="Acidic residues" evidence="1">
    <location>
        <begin position="101"/>
        <end position="110"/>
    </location>
</feature>
<dbReference type="RefSeq" id="XP_052114346.1">
    <property type="nucleotide sequence ID" value="XM_052258386.1"/>
</dbReference>
<dbReference type="GeneID" id="127745566"/>
<dbReference type="KEGG" id="adu:127745566"/>
<evidence type="ECO:0000313" key="4">
    <source>
        <dbReference type="RefSeq" id="XP_052114346.1"/>
    </source>
</evidence>
<dbReference type="PANTHER" id="PTHR10621:SF35">
    <property type="entry name" value="UBIQUITIN RECEPTOR RAD23C"/>
    <property type="match status" value="1"/>
</dbReference>
<feature type="domain" description="Ubiquitin-like" evidence="2">
    <location>
        <begin position="1"/>
        <end position="45"/>
    </location>
</feature>
<evidence type="ECO:0000256" key="1">
    <source>
        <dbReference type="SAM" id="MobiDB-lite"/>
    </source>
</evidence>
<dbReference type="GO" id="GO:0070628">
    <property type="term" value="F:proteasome binding"/>
    <property type="evidence" value="ECO:0007669"/>
    <property type="project" value="TreeGrafter"/>
</dbReference>
<dbReference type="PROSITE" id="PS50053">
    <property type="entry name" value="UBIQUITIN_2"/>
    <property type="match status" value="1"/>
</dbReference>
<name>A0A9C6WLR0_ARADU</name>
<dbReference type="Proteomes" id="UP000515211">
    <property type="component" value="Chromosome 3"/>
</dbReference>
<gene>
    <name evidence="4" type="primary">LOC127745566</name>
</gene>
<protein>
    <submittedName>
        <fullName evidence="4">Uncharacterized protein LOC127745566</fullName>
    </submittedName>
</protein>
<organism evidence="3 4">
    <name type="scientific">Arachis duranensis</name>
    <name type="common">Wild peanut</name>
    <dbReference type="NCBI Taxonomy" id="130453"/>
    <lineage>
        <taxon>Eukaryota</taxon>
        <taxon>Viridiplantae</taxon>
        <taxon>Streptophyta</taxon>
        <taxon>Embryophyta</taxon>
        <taxon>Tracheophyta</taxon>
        <taxon>Spermatophyta</taxon>
        <taxon>Magnoliopsida</taxon>
        <taxon>eudicotyledons</taxon>
        <taxon>Gunneridae</taxon>
        <taxon>Pentapetalae</taxon>
        <taxon>rosids</taxon>
        <taxon>fabids</taxon>
        <taxon>Fabales</taxon>
        <taxon>Fabaceae</taxon>
        <taxon>Papilionoideae</taxon>
        <taxon>50 kb inversion clade</taxon>
        <taxon>dalbergioids sensu lato</taxon>
        <taxon>Dalbergieae</taxon>
        <taxon>Pterocarpus clade</taxon>
        <taxon>Arachis</taxon>
    </lineage>
</organism>
<proteinExistence type="predicted"/>
<feature type="region of interest" description="Disordered" evidence="1">
    <location>
        <begin position="55"/>
        <end position="125"/>
    </location>
</feature>
<dbReference type="Pfam" id="PF00240">
    <property type="entry name" value="ubiquitin"/>
    <property type="match status" value="1"/>
</dbReference>
<reference evidence="3" key="1">
    <citation type="journal article" date="2016" name="Nat. Genet.">
        <title>The genome sequences of Arachis duranensis and Arachis ipaensis, the diploid ancestors of cultivated peanut.</title>
        <authorList>
            <person name="Bertioli D.J."/>
            <person name="Cannon S.B."/>
            <person name="Froenicke L."/>
            <person name="Huang G."/>
            <person name="Farmer A.D."/>
            <person name="Cannon E.K."/>
            <person name="Liu X."/>
            <person name="Gao D."/>
            <person name="Clevenger J."/>
            <person name="Dash S."/>
            <person name="Ren L."/>
            <person name="Moretzsohn M.C."/>
            <person name="Shirasawa K."/>
            <person name="Huang W."/>
            <person name="Vidigal B."/>
            <person name="Abernathy B."/>
            <person name="Chu Y."/>
            <person name="Niederhuth C.E."/>
            <person name="Umale P."/>
            <person name="Araujo A.C."/>
            <person name="Kozik A."/>
            <person name="Kim K.D."/>
            <person name="Burow M.D."/>
            <person name="Varshney R.K."/>
            <person name="Wang X."/>
            <person name="Zhang X."/>
            <person name="Barkley N."/>
            <person name="Guimaraes P.M."/>
            <person name="Isobe S."/>
            <person name="Guo B."/>
            <person name="Liao B."/>
            <person name="Stalker H.T."/>
            <person name="Schmitz R.J."/>
            <person name="Scheffler B.E."/>
            <person name="Leal-Bertioli S.C."/>
            <person name="Xun X."/>
            <person name="Jackson S.A."/>
            <person name="Michelmore R."/>
            <person name="Ozias-Akins P."/>
        </authorList>
    </citation>
    <scope>NUCLEOTIDE SEQUENCE [LARGE SCALE GENOMIC DNA]</scope>
    <source>
        <strain evidence="3">cv. V14167</strain>
    </source>
</reference>
<keyword evidence="3" id="KW-1185">Reference proteome</keyword>
<dbReference type="Gene3D" id="3.10.20.90">
    <property type="entry name" value="Phosphatidylinositol 3-kinase Catalytic Subunit, Chain A, domain 1"/>
    <property type="match status" value="1"/>
</dbReference>
<evidence type="ECO:0000313" key="3">
    <source>
        <dbReference type="Proteomes" id="UP000515211"/>
    </source>
</evidence>
<accession>A0A9C6WLR0</accession>
<dbReference type="InterPro" id="IPR000626">
    <property type="entry name" value="Ubiquitin-like_dom"/>
</dbReference>
<dbReference type="AlphaFoldDB" id="A0A9C6WLR0"/>
<dbReference type="PANTHER" id="PTHR10621">
    <property type="entry name" value="UV EXCISION REPAIR PROTEIN RAD23"/>
    <property type="match status" value="1"/>
</dbReference>
<feature type="compositionally biased region" description="Polar residues" evidence="1">
    <location>
        <begin position="111"/>
        <end position="125"/>
    </location>
</feature>
<dbReference type="SUPFAM" id="SSF54236">
    <property type="entry name" value="Ubiquitin-like"/>
    <property type="match status" value="1"/>
</dbReference>
<dbReference type="GO" id="GO:0043130">
    <property type="term" value="F:ubiquitin binding"/>
    <property type="evidence" value="ECO:0007669"/>
    <property type="project" value="TreeGrafter"/>
</dbReference>
<reference evidence="4" key="2">
    <citation type="submission" date="2025-08" db="UniProtKB">
        <authorList>
            <consortium name="RefSeq"/>
        </authorList>
    </citation>
    <scope>IDENTIFICATION</scope>
    <source>
        <tissue evidence="4">Whole plant</tissue>
    </source>
</reference>
<dbReference type="GO" id="GO:0005654">
    <property type="term" value="C:nucleoplasm"/>
    <property type="evidence" value="ECO:0007669"/>
    <property type="project" value="TreeGrafter"/>
</dbReference>
<evidence type="ECO:0000259" key="2">
    <source>
        <dbReference type="PROSITE" id="PS50053"/>
    </source>
</evidence>
<dbReference type="GO" id="GO:0043161">
    <property type="term" value="P:proteasome-mediated ubiquitin-dependent protein catabolic process"/>
    <property type="evidence" value="ECO:0007669"/>
    <property type="project" value="TreeGrafter"/>
</dbReference>